<evidence type="ECO:0000313" key="7">
    <source>
        <dbReference type="EMBL" id="TDQ34205.1"/>
    </source>
</evidence>
<keyword evidence="7" id="KW-0456">Lyase</keyword>
<accession>A0A4R6TXH3</accession>
<dbReference type="GO" id="GO:0016829">
    <property type="term" value="F:lyase activity"/>
    <property type="evidence" value="ECO:0007669"/>
    <property type="project" value="UniProtKB-KW"/>
</dbReference>
<dbReference type="Gene3D" id="3.20.10.10">
    <property type="entry name" value="D-amino Acid Aminotransferase, subunit A, domain 2"/>
    <property type="match status" value="1"/>
</dbReference>
<dbReference type="InterPro" id="IPR018300">
    <property type="entry name" value="Aminotrans_IV_CS"/>
</dbReference>
<dbReference type="SUPFAM" id="SSF56752">
    <property type="entry name" value="D-aminoacid aminotransferase-like PLP-dependent enzymes"/>
    <property type="match status" value="1"/>
</dbReference>
<dbReference type="OrthoDB" id="9805628at2"/>
<comment type="cofactor">
    <cofactor evidence="1 6">
        <name>pyridoxal 5'-phosphate</name>
        <dbReference type="ChEBI" id="CHEBI:597326"/>
    </cofactor>
</comment>
<dbReference type="AlphaFoldDB" id="A0A4R6TXH3"/>
<dbReference type="InterPro" id="IPR043131">
    <property type="entry name" value="BCAT-like_N"/>
</dbReference>
<evidence type="ECO:0000256" key="3">
    <source>
        <dbReference type="ARBA" id="ARBA00011738"/>
    </source>
</evidence>
<comment type="caution">
    <text evidence="7">The sequence shown here is derived from an EMBL/GenBank/DDBJ whole genome shotgun (WGS) entry which is preliminary data.</text>
</comment>
<dbReference type="InterPro" id="IPR036038">
    <property type="entry name" value="Aminotransferase-like"/>
</dbReference>
<dbReference type="CDD" id="cd00449">
    <property type="entry name" value="PLPDE_IV"/>
    <property type="match status" value="1"/>
</dbReference>
<dbReference type="InterPro" id="IPR001544">
    <property type="entry name" value="Aminotrans_IV"/>
</dbReference>
<dbReference type="InterPro" id="IPR043132">
    <property type="entry name" value="BCAT-like_C"/>
</dbReference>
<keyword evidence="8" id="KW-1185">Reference proteome</keyword>
<organism evidence="7 8">
    <name type="scientific">Aureibacillus halotolerans</name>
    <dbReference type="NCBI Taxonomy" id="1508390"/>
    <lineage>
        <taxon>Bacteria</taxon>
        <taxon>Bacillati</taxon>
        <taxon>Bacillota</taxon>
        <taxon>Bacilli</taxon>
        <taxon>Bacillales</taxon>
        <taxon>Bacillaceae</taxon>
        <taxon>Aureibacillus</taxon>
    </lineage>
</organism>
<dbReference type="Proteomes" id="UP000295632">
    <property type="component" value="Unassembled WGS sequence"/>
</dbReference>
<evidence type="ECO:0000256" key="5">
    <source>
        <dbReference type="RuleBase" id="RU004106"/>
    </source>
</evidence>
<dbReference type="GO" id="GO:0005829">
    <property type="term" value="C:cytosol"/>
    <property type="evidence" value="ECO:0007669"/>
    <property type="project" value="TreeGrafter"/>
</dbReference>
<name>A0A4R6TXH3_9BACI</name>
<evidence type="ECO:0000313" key="8">
    <source>
        <dbReference type="Proteomes" id="UP000295632"/>
    </source>
</evidence>
<comment type="similarity">
    <text evidence="2 5">Belongs to the class-IV pyridoxal-phosphate-dependent aminotransferase family.</text>
</comment>
<keyword evidence="4 6" id="KW-0663">Pyridoxal phosphate</keyword>
<dbReference type="PANTHER" id="PTHR42743:SF11">
    <property type="entry name" value="AMINODEOXYCHORISMATE LYASE"/>
    <property type="match status" value="1"/>
</dbReference>
<evidence type="ECO:0000256" key="1">
    <source>
        <dbReference type="ARBA" id="ARBA00001933"/>
    </source>
</evidence>
<evidence type="ECO:0000256" key="2">
    <source>
        <dbReference type="ARBA" id="ARBA00009320"/>
    </source>
</evidence>
<dbReference type="InterPro" id="IPR050571">
    <property type="entry name" value="Class-IV_PLP-Dep_Aminotrnsfr"/>
</dbReference>
<proteinExistence type="inferred from homology"/>
<dbReference type="EMBL" id="SNYJ01000025">
    <property type="protein sequence ID" value="TDQ34205.1"/>
    <property type="molecule type" value="Genomic_DNA"/>
</dbReference>
<dbReference type="GO" id="GO:0046394">
    <property type="term" value="P:carboxylic acid biosynthetic process"/>
    <property type="evidence" value="ECO:0007669"/>
    <property type="project" value="UniProtKB-ARBA"/>
</dbReference>
<dbReference type="Gene3D" id="3.30.470.10">
    <property type="match status" value="1"/>
</dbReference>
<dbReference type="NCBIfam" id="NF005800">
    <property type="entry name" value="PRK07650.1"/>
    <property type="match status" value="1"/>
</dbReference>
<gene>
    <name evidence="7" type="ORF">EV213_1257</name>
</gene>
<dbReference type="RefSeq" id="WP_133582155.1">
    <property type="nucleotide sequence ID" value="NZ_SNYJ01000025.1"/>
</dbReference>
<comment type="subunit">
    <text evidence="3">Homodimer.</text>
</comment>
<dbReference type="Pfam" id="PF01063">
    <property type="entry name" value="Aminotran_4"/>
    <property type="match status" value="1"/>
</dbReference>
<dbReference type="GO" id="GO:0008652">
    <property type="term" value="P:amino acid biosynthetic process"/>
    <property type="evidence" value="ECO:0007669"/>
    <property type="project" value="UniProtKB-ARBA"/>
</dbReference>
<evidence type="ECO:0000256" key="4">
    <source>
        <dbReference type="ARBA" id="ARBA00022898"/>
    </source>
</evidence>
<dbReference type="PROSITE" id="PS00770">
    <property type="entry name" value="AA_TRANSFER_CLASS_4"/>
    <property type="match status" value="1"/>
</dbReference>
<sequence>MHIYMNGRILKESEWSVSLLDHGFLYGAACFETFRTYDGHPFLFEDHWERLKRSLNALQVEWSMTKDECLDALQLLLAQEVEQDRYIRLTVTAGEEGIGLSGRPYQAPNVIMYSKALDKNAPVRKKGHFLRTRRNTPEGDFRMKAHHYINNILARQEVKDTQTEGLFLSQGGHVAEGILSNLFWVKERVVYTPDCCTGALDGITRQFVLRLCDVLGIKAEIGCYTPEHALSASEAFVTNSVQGIVPLIGMGDNEMVVEDSTITQQLQKAYQEYTHHLMGRNEIGL</sequence>
<protein>
    <submittedName>
        <fullName evidence="7">4-amino-4-deoxychorismate lyase</fullName>
    </submittedName>
</protein>
<dbReference type="PANTHER" id="PTHR42743">
    <property type="entry name" value="AMINO-ACID AMINOTRANSFERASE"/>
    <property type="match status" value="1"/>
</dbReference>
<dbReference type="FunFam" id="3.20.10.10:FF:000002">
    <property type="entry name" value="D-alanine aminotransferase"/>
    <property type="match status" value="1"/>
</dbReference>
<reference evidence="7 8" key="1">
    <citation type="submission" date="2019-03" db="EMBL/GenBank/DDBJ databases">
        <title>Genomic Encyclopedia of Type Strains, Phase IV (KMG-IV): sequencing the most valuable type-strain genomes for metagenomic binning, comparative biology and taxonomic classification.</title>
        <authorList>
            <person name="Goeker M."/>
        </authorList>
    </citation>
    <scope>NUCLEOTIDE SEQUENCE [LARGE SCALE GENOMIC DNA]</scope>
    <source>
        <strain evidence="7 8">DSM 28697</strain>
    </source>
</reference>
<evidence type="ECO:0000256" key="6">
    <source>
        <dbReference type="RuleBase" id="RU004516"/>
    </source>
</evidence>